<dbReference type="RefSeq" id="WP_078924145.1">
    <property type="nucleotide sequence ID" value="NZ_FUYB01000028.1"/>
</dbReference>
<reference evidence="1 2" key="1">
    <citation type="submission" date="2017-02" db="EMBL/GenBank/DDBJ databases">
        <authorList>
            <person name="Peterson S.W."/>
        </authorList>
    </citation>
    <scope>NUCLEOTIDE SEQUENCE [LARGE SCALE GENOMIC DNA]</scope>
    <source>
        <strain evidence="1 2">ATCC 49788</strain>
    </source>
</reference>
<dbReference type="Gene3D" id="3.30.1360.120">
    <property type="entry name" value="Probable tRNA modification gtpase trme, domain 1"/>
    <property type="match status" value="1"/>
</dbReference>
<dbReference type="Pfam" id="PF04268">
    <property type="entry name" value="SoxG"/>
    <property type="match status" value="1"/>
</dbReference>
<dbReference type="InterPro" id="IPR027266">
    <property type="entry name" value="TrmE/GcvT-like"/>
</dbReference>
<dbReference type="SUPFAM" id="SSF103025">
    <property type="entry name" value="Folate-binding domain"/>
    <property type="match status" value="1"/>
</dbReference>
<protein>
    <submittedName>
        <fullName evidence="1">Sarcosine oxidase subunit gamma</fullName>
    </submittedName>
</protein>
<gene>
    <name evidence="1" type="ORF">SAMN02745130_03711</name>
</gene>
<proteinExistence type="predicted"/>
<evidence type="ECO:0000313" key="1">
    <source>
        <dbReference type="EMBL" id="SKA94973.1"/>
    </source>
</evidence>
<dbReference type="EMBL" id="FUYB01000028">
    <property type="protein sequence ID" value="SKA94973.1"/>
    <property type="molecule type" value="Genomic_DNA"/>
</dbReference>
<accession>A0A1T4Y028</accession>
<name>A0A1T4Y028_9GAMM</name>
<evidence type="ECO:0000313" key="2">
    <source>
        <dbReference type="Proteomes" id="UP000190460"/>
    </source>
</evidence>
<organism evidence="1 2">
    <name type="scientific">Thiothrix eikelboomii</name>
    <dbReference type="NCBI Taxonomy" id="92487"/>
    <lineage>
        <taxon>Bacteria</taxon>
        <taxon>Pseudomonadati</taxon>
        <taxon>Pseudomonadota</taxon>
        <taxon>Gammaproteobacteria</taxon>
        <taxon>Thiotrichales</taxon>
        <taxon>Thiotrichaceae</taxon>
        <taxon>Thiothrix</taxon>
    </lineage>
</organism>
<dbReference type="AlphaFoldDB" id="A0A1T4Y028"/>
<dbReference type="STRING" id="92487.SAMN02745130_03711"/>
<dbReference type="Proteomes" id="UP000190460">
    <property type="component" value="Unassembled WGS sequence"/>
</dbReference>
<sequence>MAKFETALEGLDFNALAGNGFQVSEERNYGYVVLRIRPNTAGAVEALGQLGIQLPTALGMTGSLETKLVKWISPDEYLITLLLSQKDAFIQDAKAALKGSFAAVVDNSGGYSLLKLAGEHRYDVLAKNCVYDCAKFLTEGKVVSTLFSKASAVIYQLDANHVYLMVRWSFADYAFKVLEVSSKEFR</sequence>
<keyword evidence="2" id="KW-1185">Reference proteome</keyword>
<dbReference type="OrthoDB" id="9814782at2"/>
<dbReference type="Gene3D" id="3.30.70.1520">
    <property type="entry name" value="Heterotetrameric sarcosine oxidase"/>
    <property type="match status" value="1"/>
</dbReference>
<dbReference type="InterPro" id="IPR007375">
    <property type="entry name" value="SoxG"/>
</dbReference>